<evidence type="ECO:0000313" key="2">
    <source>
        <dbReference type="Proteomes" id="UP001314170"/>
    </source>
</evidence>
<gene>
    <name evidence="1" type="ORF">DCAF_LOCUS2616</name>
</gene>
<dbReference type="AlphaFoldDB" id="A0AAV1QVY5"/>
<feature type="non-terminal residue" evidence="1">
    <location>
        <position position="187"/>
    </location>
</feature>
<sequence>MAWLSSITAIGHLPVRKVEFPSLMVRVKAWSSPPRAYTSLREHLLQEVYQVLFDIESWSIHENLKLSMEVLLYICDFHRYALNLIPSRRMVHSSNPVQRKRDIPTSLPEGGALIVRARQPYLNASTPSGLKCHNYLRYERGKLLESLALVTRSAVSPSQTLIPPNRVFSHQAPWPYIPLVVFKGSLK</sequence>
<evidence type="ECO:0000313" key="1">
    <source>
        <dbReference type="EMBL" id="CAK7324945.1"/>
    </source>
</evidence>
<proteinExistence type="predicted"/>
<dbReference type="Proteomes" id="UP001314170">
    <property type="component" value="Unassembled WGS sequence"/>
</dbReference>
<protein>
    <recommendedName>
        <fullName evidence="3">Maturase K</fullName>
    </recommendedName>
</protein>
<reference evidence="1 2" key="1">
    <citation type="submission" date="2024-01" db="EMBL/GenBank/DDBJ databases">
        <authorList>
            <person name="Waweru B."/>
        </authorList>
    </citation>
    <scope>NUCLEOTIDE SEQUENCE [LARGE SCALE GENOMIC DNA]</scope>
</reference>
<organism evidence="1 2">
    <name type="scientific">Dovyalis caffra</name>
    <dbReference type="NCBI Taxonomy" id="77055"/>
    <lineage>
        <taxon>Eukaryota</taxon>
        <taxon>Viridiplantae</taxon>
        <taxon>Streptophyta</taxon>
        <taxon>Embryophyta</taxon>
        <taxon>Tracheophyta</taxon>
        <taxon>Spermatophyta</taxon>
        <taxon>Magnoliopsida</taxon>
        <taxon>eudicotyledons</taxon>
        <taxon>Gunneridae</taxon>
        <taxon>Pentapetalae</taxon>
        <taxon>rosids</taxon>
        <taxon>fabids</taxon>
        <taxon>Malpighiales</taxon>
        <taxon>Salicaceae</taxon>
        <taxon>Flacourtieae</taxon>
        <taxon>Dovyalis</taxon>
    </lineage>
</organism>
<accession>A0AAV1QVY5</accession>
<dbReference type="EMBL" id="CAWUPB010000809">
    <property type="protein sequence ID" value="CAK7324945.1"/>
    <property type="molecule type" value="Genomic_DNA"/>
</dbReference>
<comment type="caution">
    <text evidence="1">The sequence shown here is derived from an EMBL/GenBank/DDBJ whole genome shotgun (WGS) entry which is preliminary data.</text>
</comment>
<evidence type="ECO:0008006" key="3">
    <source>
        <dbReference type="Google" id="ProtNLM"/>
    </source>
</evidence>
<name>A0AAV1QVY5_9ROSI</name>
<keyword evidence="2" id="KW-1185">Reference proteome</keyword>